<accession>A0ACC0IP57</accession>
<evidence type="ECO:0000313" key="1">
    <source>
        <dbReference type="EMBL" id="KAI8027142.1"/>
    </source>
</evidence>
<reference evidence="1 2" key="1">
    <citation type="journal article" date="2022" name="Plant J.">
        <title>Chromosome-level genome of Camellia lanceoleosa provides a valuable resource for understanding genome evolution and self-incompatibility.</title>
        <authorList>
            <person name="Gong W."/>
            <person name="Xiao S."/>
            <person name="Wang L."/>
            <person name="Liao Z."/>
            <person name="Chang Y."/>
            <person name="Mo W."/>
            <person name="Hu G."/>
            <person name="Li W."/>
            <person name="Zhao G."/>
            <person name="Zhu H."/>
            <person name="Hu X."/>
            <person name="Ji K."/>
            <person name="Xiang X."/>
            <person name="Song Q."/>
            <person name="Yuan D."/>
            <person name="Jin S."/>
            <person name="Zhang L."/>
        </authorList>
    </citation>
    <scope>NUCLEOTIDE SEQUENCE [LARGE SCALE GENOMIC DNA]</scope>
    <source>
        <strain evidence="1">SQ_2022a</strain>
    </source>
</reference>
<gene>
    <name evidence="1" type="ORF">LOK49_LG02G01722</name>
</gene>
<dbReference type="EMBL" id="CM045760">
    <property type="protein sequence ID" value="KAI8027142.1"/>
    <property type="molecule type" value="Genomic_DNA"/>
</dbReference>
<comment type="caution">
    <text evidence="1">The sequence shown here is derived from an EMBL/GenBank/DDBJ whole genome shotgun (WGS) entry which is preliminary data.</text>
</comment>
<protein>
    <submittedName>
        <fullName evidence="1">Uncharacterized protein</fullName>
    </submittedName>
</protein>
<organism evidence="1 2">
    <name type="scientific">Camellia lanceoleosa</name>
    <dbReference type="NCBI Taxonomy" id="1840588"/>
    <lineage>
        <taxon>Eukaryota</taxon>
        <taxon>Viridiplantae</taxon>
        <taxon>Streptophyta</taxon>
        <taxon>Embryophyta</taxon>
        <taxon>Tracheophyta</taxon>
        <taxon>Spermatophyta</taxon>
        <taxon>Magnoliopsida</taxon>
        <taxon>eudicotyledons</taxon>
        <taxon>Gunneridae</taxon>
        <taxon>Pentapetalae</taxon>
        <taxon>asterids</taxon>
        <taxon>Ericales</taxon>
        <taxon>Theaceae</taxon>
        <taxon>Camellia</taxon>
    </lineage>
</organism>
<name>A0ACC0IP57_9ERIC</name>
<proteinExistence type="predicted"/>
<keyword evidence="2" id="KW-1185">Reference proteome</keyword>
<dbReference type="Proteomes" id="UP001060215">
    <property type="component" value="Chromosome 3"/>
</dbReference>
<sequence>MELQHFSHEHPLILGEVNDDGEPIVCNVCWENISGSAFSCKNCSFFLHKSCAEFPEEMKHPIHAHSLTLQRAVVRRCDVCRDSIRGFSYQCSPCDFDVDIRCSVRGQHFSSKHQLMILNEDEKNDVDERLSCDVCLQQIIGSTAAYKCTNCSPSIYFHKLCAQLPAEMEHPMHPEHPLALLPVVPNKFRCDGCYIDLKEFIYRCSICNFNLDRRCALRAQKVNHESHEHPLSLVSSSASFECHACGTKREGMSYMCDTCSFWIHMDCASLTPTFKHHTHVHPLTLIYPTHEHHYLFTQHMCRICEDSKEEGRFWLYVCIGCRYCIHVKCSTKTKERKSAIEVEIIDETNLIHLPMADDSVSAIDLFLKQISMGNNKRETELNHFSHHHPLILFGVQGDNNLCYENELLMLNELNKDKICNACVRKISAPFYSCGLCDFFLHKWCAELPNELEQPCLPNEWEQQCHKHQLALLKKPPEPRGLFYCNGCEYYCNGFAIRCIKNKCFRNGYNLDVKCASLPKAIIHKVHEHPLFLKNNCVRAGCAACPRVVWMFAFGCDICNFNLHYTCALLPDTIKHRYDEHHPFTLIYAPIKDGPDEYICEFCEEEIDPNFWFYHCIDCDQSACAKCICTERKEVQNIKWGSTYNFDSHPHCLIYVPVANESFNCAYCHKHINFLPFAERDIARKIGFKCEQCNIMLHPHCPHP</sequence>
<evidence type="ECO:0000313" key="2">
    <source>
        <dbReference type="Proteomes" id="UP001060215"/>
    </source>
</evidence>